<accession>A0ABT2H7J2</accession>
<dbReference type="EMBL" id="JANLCJ010000010">
    <property type="protein sequence ID" value="MCS5735940.1"/>
    <property type="molecule type" value="Genomic_DNA"/>
</dbReference>
<evidence type="ECO:0000313" key="2">
    <source>
        <dbReference type="Proteomes" id="UP001165586"/>
    </source>
</evidence>
<sequence length="124" mass="13029">MSEQLHPFDVAEARRVLDLVTRSQTARLAFIAAYDGPGDAVGVLRNHLARLDDPAANAADRAHREHLAEAAFARPATKAESKAADRALAVFSAADAQRARELLGLVPAFAAVAPWLGSAHAPGA</sequence>
<gene>
    <name evidence="1" type="ORF">N1032_19550</name>
</gene>
<dbReference type="Proteomes" id="UP001165586">
    <property type="component" value="Unassembled WGS sequence"/>
</dbReference>
<organism evidence="1 2">
    <name type="scientific">Herbiconiux daphne</name>
    <dbReference type="NCBI Taxonomy" id="2970914"/>
    <lineage>
        <taxon>Bacteria</taxon>
        <taxon>Bacillati</taxon>
        <taxon>Actinomycetota</taxon>
        <taxon>Actinomycetes</taxon>
        <taxon>Micrococcales</taxon>
        <taxon>Microbacteriaceae</taxon>
        <taxon>Herbiconiux</taxon>
    </lineage>
</organism>
<dbReference type="RefSeq" id="WP_259541318.1">
    <property type="nucleotide sequence ID" value="NZ_JANLCJ010000010.1"/>
</dbReference>
<protein>
    <submittedName>
        <fullName evidence="1">Uncharacterized protein</fullName>
    </submittedName>
</protein>
<reference evidence="1" key="1">
    <citation type="submission" date="2022-08" db="EMBL/GenBank/DDBJ databases">
        <authorList>
            <person name="Deng Y."/>
            <person name="Han X.-F."/>
            <person name="Zhang Y.-Q."/>
        </authorList>
    </citation>
    <scope>NUCLEOTIDE SEQUENCE</scope>
    <source>
        <strain evidence="1">CPCC 203386</strain>
    </source>
</reference>
<name>A0ABT2H7J2_9MICO</name>
<evidence type="ECO:0000313" key="1">
    <source>
        <dbReference type="EMBL" id="MCS5735940.1"/>
    </source>
</evidence>
<keyword evidence="2" id="KW-1185">Reference proteome</keyword>
<proteinExistence type="predicted"/>
<comment type="caution">
    <text evidence="1">The sequence shown here is derived from an EMBL/GenBank/DDBJ whole genome shotgun (WGS) entry which is preliminary data.</text>
</comment>